<dbReference type="InterPro" id="IPR021109">
    <property type="entry name" value="Peptidase_aspartic_dom_sf"/>
</dbReference>
<dbReference type="Gene3D" id="2.40.70.10">
    <property type="entry name" value="Acid Proteases"/>
    <property type="match status" value="1"/>
</dbReference>
<evidence type="ECO:0000259" key="2">
    <source>
        <dbReference type="PROSITE" id="PS51767"/>
    </source>
</evidence>
<dbReference type="InterPro" id="IPR001461">
    <property type="entry name" value="Aspartic_peptidase_A1"/>
</dbReference>
<keyword evidence="3" id="KW-1185">Reference proteome</keyword>
<name>A0A914QVF0_9BILA</name>
<comment type="similarity">
    <text evidence="1">Belongs to the peptidase A1 family.</text>
</comment>
<accession>A0A914QVF0</accession>
<dbReference type="InterPro" id="IPR033121">
    <property type="entry name" value="PEPTIDASE_A1"/>
</dbReference>
<reference evidence="4" key="1">
    <citation type="submission" date="2022-11" db="UniProtKB">
        <authorList>
            <consortium name="WormBaseParasite"/>
        </authorList>
    </citation>
    <scope>IDENTIFICATION</scope>
</reference>
<dbReference type="GO" id="GO:0006508">
    <property type="term" value="P:proteolysis"/>
    <property type="evidence" value="ECO:0007669"/>
    <property type="project" value="InterPro"/>
</dbReference>
<dbReference type="Pfam" id="PF00026">
    <property type="entry name" value="Asp"/>
    <property type="match status" value="1"/>
</dbReference>
<evidence type="ECO:0000313" key="3">
    <source>
        <dbReference type="Proteomes" id="UP000887578"/>
    </source>
</evidence>
<dbReference type="GO" id="GO:0004190">
    <property type="term" value="F:aspartic-type endopeptidase activity"/>
    <property type="evidence" value="ECO:0007669"/>
    <property type="project" value="InterPro"/>
</dbReference>
<dbReference type="AlphaFoldDB" id="A0A914QVF0"/>
<dbReference type="PANTHER" id="PTHR47966:SF45">
    <property type="entry name" value="PEPTIDASE A1 DOMAIN-CONTAINING PROTEIN"/>
    <property type="match status" value="1"/>
</dbReference>
<evidence type="ECO:0000313" key="4">
    <source>
        <dbReference type="WBParaSite" id="PDA_v2.g7727.t1"/>
    </source>
</evidence>
<dbReference type="PANTHER" id="PTHR47966">
    <property type="entry name" value="BETA-SITE APP-CLEAVING ENZYME, ISOFORM A-RELATED"/>
    <property type="match status" value="1"/>
</dbReference>
<proteinExistence type="inferred from homology"/>
<dbReference type="PROSITE" id="PS51767">
    <property type="entry name" value="PEPTIDASE_A1"/>
    <property type="match status" value="1"/>
</dbReference>
<dbReference type="Proteomes" id="UP000887578">
    <property type="component" value="Unplaced"/>
</dbReference>
<sequence>MINNVSFDTIEPPTQPPPNNWYVILDTARTSIMGPPEIIKSLKKAAGANDDGTIDCDAEFGDLNIQSFSKFYTIPAKNLIIQNPDESCSIALDSMPPNISQYWIFGVPWFKSYCTVYTVENFKFGVGFAKVVA</sequence>
<protein>
    <submittedName>
        <fullName evidence="4">Peptidase A1 domain-containing protein</fullName>
    </submittedName>
</protein>
<dbReference type="SUPFAM" id="SSF50630">
    <property type="entry name" value="Acid proteases"/>
    <property type="match status" value="1"/>
</dbReference>
<dbReference type="GO" id="GO:0005764">
    <property type="term" value="C:lysosome"/>
    <property type="evidence" value="ECO:0007669"/>
    <property type="project" value="TreeGrafter"/>
</dbReference>
<dbReference type="WBParaSite" id="PDA_v2.g7727.t1">
    <property type="protein sequence ID" value="PDA_v2.g7727.t1"/>
    <property type="gene ID" value="PDA_v2.g7727"/>
</dbReference>
<evidence type="ECO:0000256" key="1">
    <source>
        <dbReference type="ARBA" id="ARBA00007447"/>
    </source>
</evidence>
<organism evidence="3 4">
    <name type="scientific">Panagrolaimus davidi</name>
    <dbReference type="NCBI Taxonomy" id="227884"/>
    <lineage>
        <taxon>Eukaryota</taxon>
        <taxon>Metazoa</taxon>
        <taxon>Ecdysozoa</taxon>
        <taxon>Nematoda</taxon>
        <taxon>Chromadorea</taxon>
        <taxon>Rhabditida</taxon>
        <taxon>Tylenchina</taxon>
        <taxon>Panagrolaimomorpha</taxon>
        <taxon>Panagrolaimoidea</taxon>
        <taxon>Panagrolaimidae</taxon>
        <taxon>Panagrolaimus</taxon>
    </lineage>
</organism>
<feature type="domain" description="Peptidase A1" evidence="2">
    <location>
        <begin position="1"/>
        <end position="127"/>
    </location>
</feature>